<dbReference type="AlphaFoldDB" id="C5FZU6"/>
<gene>
    <name evidence="2" type="ORF">MCYG_08218</name>
</gene>
<dbReference type="OMA" id="FEFFWHG"/>
<evidence type="ECO:0000256" key="1">
    <source>
        <dbReference type="SAM" id="MobiDB-lite"/>
    </source>
</evidence>
<sequence>MAHEFERKEGSSSSNCSALLSPRTQPTEYSLGSDDACPSFWAPGDRPGHKGLIDQHRRKSRLTRSIRLDAKQLRHVLLFMQHNHSRDGIRWTPEILFSYVPRTFEDATTTEAIAAQALFHAITPSLAAIFKTNVLSLNTSPRYIVFEFFWHGSPPVVPQDLRDLPNIKLTREEPEEIYPDTIKSGSKIIVPDPLSLNLNSTFSFGTVGYVAVIEELGERRLVLVTAGHVVDDARTIRIQDEEQEDNIYQSQIVPEFERIGGGVPLFRRGEPINPLLASLNETCLLETDQIPRSALRRVGEHVDCNRLNPDRTINDSDDSSLSAFDPKLGDIDRLRQLLLEEEPVQVYKYGAASSYTTGFLRQIRQDDHEENLYRLKVQWTSAEEPYAEGGDSGSLVFAKDGDYITPLGIHCGSRGTTSYSLSLWSICEDISTRLDADLFFCGPNDLPHFDPSAV</sequence>
<dbReference type="RefSeq" id="XP_002843135.1">
    <property type="nucleotide sequence ID" value="XM_002843089.1"/>
</dbReference>
<dbReference type="Proteomes" id="UP000002035">
    <property type="component" value="Unassembled WGS sequence"/>
</dbReference>
<keyword evidence="3" id="KW-1185">Reference proteome</keyword>
<dbReference type="EMBL" id="DS995708">
    <property type="protein sequence ID" value="EEQ35399.1"/>
    <property type="molecule type" value="Genomic_DNA"/>
</dbReference>
<feature type="region of interest" description="Disordered" evidence="1">
    <location>
        <begin position="1"/>
        <end position="31"/>
    </location>
</feature>
<dbReference type="OrthoDB" id="4173262at2759"/>
<organism evidence="2 3">
    <name type="scientific">Arthroderma otae (strain ATCC MYA-4605 / CBS 113480)</name>
    <name type="common">Microsporum canis</name>
    <dbReference type="NCBI Taxonomy" id="554155"/>
    <lineage>
        <taxon>Eukaryota</taxon>
        <taxon>Fungi</taxon>
        <taxon>Dikarya</taxon>
        <taxon>Ascomycota</taxon>
        <taxon>Pezizomycotina</taxon>
        <taxon>Eurotiomycetes</taxon>
        <taxon>Eurotiomycetidae</taxon>
        <taxon>Onygenales</taxon>
        <taxon>Arthrodermataceae</taxon>
        <taxon>Microsporum</taxon>
    </lineage>
</organism>
<dbReference type="VEuPathDB" id="FungiDB:MCYG_08218"/>
<evidence type="ECO:0000313" key="3">
    <source>
        <dbReference type="Proteomes" id="UP000002035"/>
    </source>
</evidence>
<dbReference type="eggNOG" id="ENOG502RP6Q">
    <property type="taxonomic scope" value="Eukaryota"/>
</dbReference>
<feature type="compositionally biased region" description="Low complexity" evidence="1">
    <location>
        <begin position="11"/>
        <end position="21"/>
    </location>
</feature>
<accession>C5FZU6</accession>
<dbReference type="HOGENOM" id="CLU_057911_0_0_1"/>
<evidence type="ECO:0000313" key="2">
    <source>
        <dbReference type="EMBL" id="EEQ35399.1"/>
    </source>
</evidence>
<proteinExistence type="predicted"/>
<name>C5FZU6_ARTOC</name>
<reference evidence="3" key="1">
    <citation type="journal article" date="2012" name="MBio">
        <title>Comparative genome analysis of Trichophyton rubrum and related dermatophytes reveals candidate genes involved in infection.</title>
        <authorList>
            <person name="Martinez D.A."/>
            <person name="Oliver B.G."/>
            <person name="Graeser Y."/>
            <person name="Goldberg J.M."/>
            <person name="Li W."/>
            <person name="Martinez-Rossi N.M."/>
            <person name="Monod M."/>
            <person name="Shelest E."/>
            <person name="Barton R.C."/>
            <person name="Birch E."/>
            <person name="Brakhage A.A."/>
            <person name="Chen Z."/>
            <person name="Gurr S.J."/>
            <person name="Heiman D."/>
            <person name="Heitman J."/>
            <person name="Kosti I."/>
            <person name="Rossi A."/>
            <person name="Saif S."/>
            <person name="Samalova M."/>
            <person name="Saunders C.W."/>
            <person name="Shea T."/>
            <person name="Summerbell R.C."/>
            <person name="Xu J."/>
            <person name="Young S."/>
            <person name="Zeng Q."/>
            <person name="Birren B.W."/>
            <person name="Cuomo C.A."/>
            <person name="White T.C."/>
        </authorList>
    </citation>
    <scope>NUCLEOTIDE SEQUENCE [LARGE SCALE GENOMIC DNA]</scope>
    <source>
        <strain evidence="3">ATCC MYA-4605 / CBS 113480</strain>
    </source>
</reference>
<feature type="compositionally biased region" description="Basic and acidic residues" evidence="1">
    <location>
        <begin position="1"/>
        <end position="10"/>
    </location>
</feature>
<protein>
    <submittedName>
        <fullName evidence="2">Uncharacterized protein</fullName>
    </submittedName>
</protein>
<dbReference type="GeneID" id="9227527"/>